<reference evidence="1 2" key="1">
    <citation type="journal article" date="2023" name="Hortic Res">
        <title>Pangenome of water caltrop reveals structural variations and asymmetric subgenome divergence after allopolyploidization.</title>
        <authorList>
            <person name="Zhang X."/>
            <person name="Chen Y."/>
            <person name="Wang L."/>
            <person name="Yuan Y."/>
            <person name="Fang M."/>
            <person name="Shi L."/>
            <person name="Lu R."/>
            <person name="Comes H.P."/>
            <person name="Ma Y."/>
            <person name="Chen Y."/>
            <person name="Huang G."/>
            <person name="Zhou Y."/>
            <person name="Zheng Z."/>
            <person name="Qiu Y."/>
        </authorList>
    </citation>
    <scope>NUCLEOTIDE SEQUENCE [LARGE SCALE GENOMIC DNA]</scope>
    <source>
        <tissue evidence="1">Roots</tissue>
    </source>
</reference>
<dbReference type="AlphaFoldDB" id="A0AAN7JZU4"/>
<evidence type="ECO:0000313" key="2">
    <source>
        <dbReference type="Proteomes" id="UP001345219"/>
    </source>
</evidence>
<gene>
    <name evidence="1" type="ORF">SAY87_006499</name>
</gene>
<name>A0AAN7JZU4_9MYRT</name>
<evidence type="ECO:0000313" key="1">
    <source>
        <dbReference type="EMBL" id="KAK4756372.1"/>
    </source>
</evidence>
<dbReference type="Proteomes" id="UP001345219">
    <property type="component" value="Chromosome 6"/>
</dbReference>
<dbReference type="PANTHER" id="PTHR11614">
    <property type="entry name" value="PHOSPHOLIPASE-RELATED"/>
    <property type="match status" value="1"/>
</dbReference>
<comment type="caution">
    <text evidence="1">The sequence shown here is derived from an EMBL/GenBank/DDBJ whole genome shotgun (WGS) entry which is preliminary data.</text>
</comment>
<sequence length="89" mass="10339">MPEFWDWAVLVAPMFKIADDVKPHPLVISVLTKLCSFIPTWKIIPTKDINHLAFKRPQIREQVPNSIPFMFLRSSQTSDFRSIKEAKLS</sequence>
<proteinExistence type="predicted"/>
<keyword evidence="2" id="KW-1185">Reference proteome</keyword>
<dbReference type="InterPro" id="IPR051044">
    <property type="entry name" value="MAG_DAG_Lipase"/>
</dbReference>
<protein>
    <submittedName>
        <fullName evidence="1">Uncharacterized protein</fullName>
    </submittedName>
</protein>
<dbReference type="EMBL" id="JAXIOK010000013">
    <property type="protein sequence ID" value="KAK4756372.1"/>
    <property type="molecule type" value="Genomic_DNA"/>
</dbReference>
<accession>A0AAN7JZU4</accession>
<organism evidence="1 2">
    <name type="scientific">Trapa incisa</name>
    <dbReference type="NCBI Taxonomy" id="236973"/>
    <lineage>
        <taxon>Eukaryota</taxon>
        <taxon>Viridiplantae</taxon>
        <taxon>Streptophyta</taxon>
        <taxon>Embryophyta</taxon>
        <taxon>Tracheophyta</taxon>
        <taxon>Spermatophyta</taxon>
        <taxon>Magnoliopsida</taxon>
        <taxon>eudicotyledons</taxon>
        <taxon>Gunneridae</taxon>
        <taxon>Pentapetalae</taxon>
        <taxon>rosids</taxon>
        <taxon>malvids</taxon>
        <taxon>Myrtales</taxon>
        <taxon>Lythraceae</taxon>
        <taxon>Trapa</taxon>
    </lineage>
</organism>